<evidence type="ECO:0000313" key="5">
    <source>
        <dbReference type="EMBL" id="SNR72377.1"/>
    </source>
</evidence>
<dbReference type="Proteomes" id="UP000198348">
    <property type="component" value="Unassembled WGS sequence"/>
</dbReference>
<proteinExistence type="predicted"/>
<dbReference type="SMART" id="SM00342">
    <property type="entry name" value="HTH_ARAC"/>
    <property type="match status" value="1"/>
</dbReference>
<feature type="domain" description="HTH araC/xylS-type" evidence="4">
    <location>
        <begin position="179"/>
        <end position="262"/>
    </location>
</feature>
<dbReference type="InterPro" id="IPR018060">
    <property type="entry name" value="HTH_AraC"/>
</dbReference>
<dbReference type="InterPro" id="IPR050204">
    <property type="entry name" value="AraC_XylS_family_regulators"/>
</dbReference>
<keyword evidence="6" id="KW-1185">Reference proteome</keyword>
<dbReference type="PROSITE" id="PS01124">
    <property type="entry name" value="HTH_ARAC_FAMILY_2"/>
    <property type="match status" value="1"/>
</dbReference>
<dbReference type="RefSeq" id="WP_089302403.1">
    <property type="nucleotide sequence ID" value="NZ_FZNW01000016.1"/>
</dbReference>
<evidence type="ECO:0000256" key="3">
    <source>
        <dbReference type="ARBA" id="ARBA00023163"/>
    </source>
</evidence>
<gene>
    <name evidence="5" type="ORF">SAMN06265360_11629</name>
</gene>
<evidence type="ECO:0000256" key="2">
    <source>
        <dbReference type="ARBA" id="ARBA00023125"/>
    </source>
</evidence>
<keyword evidence="1" id="KW-0805">Transcription regulation</keyword>
<dbReference type="Pfam" id="PF12833">
    <property type="entry name" value="HTH_18"/>
    <property type="match status" value="1"/>
</dbReference>
<dbReference type="PANTHER" id="PTHR46796">
    <property type="entry name" value="HTH-TYPE TRANSCRIPTIONAL ACTIVATOR RHAS-RELATED"/>
    <property type="match status" value="1"/>
</dbReference>
<dbReference type="Gene3D" id="1.10.10.60">
    <property type="entry name" value="Homeodomain-like"/>
    <property type="match status" value="1"/>
</dbReference>
<dbReference type="EMBL" id="FZNW01000016">
    <property type="protein sequence ID" value="SNR72377.1"/>
    <property type="molecule type" value="Genomic_DNA"/>
</dbReference>
<reference evidence="5 6" key="1">
    <citation type="submission" date="2017-06" db="EMBL/GenBank/DDBJ databases">
        <authorList>
            <person name="Kim H.J."/>
            <person name="Triplett B.A."/>
        </authorList>
    </citation>
    <scope>NUCLEOTIDE SEQUENCE [LARGE SCALE GENOMIC DNA]</scope>
    <source>
        <strain evidence="5 6">DSM 45207</strain>
    </source>
</reference>
<dbReference type="SUPFAM" id="SSF46689">
    <property type="entry name" value="Homeodomain-like"/>
    <property type="match status" value="1"/>
</dbReference>
<dbReference type="InterPro" id="IPR009057">
    <property type="entry name" value="Homeodomain-like_sf"/>
</dbReference>
<keyword evidence="3" id="KW-0804">Transcription</keyword>
<sequence length="278" mass="30248">MSGEFVVGRPHPGLRGYVSRYIGYRQEGTLPAVHRGLPSRHVVVIISLAEPIHVISSPDGLRSSATLQGLVGGMQSGPALIGQTDHQYGLQLDLDPLGARGLLGVGADDLSGAVVELSRMNRPALATLPDRLASVTGWRQRFAVLDEVLLGALVETVRAAPEIEWAWSRLLRAGGRVPVRALACDVGWSARHLGERFRREIGLAPKQAARVVRFERASTALRRRPRTALADLAAECGYYDQAHLTHEWRALAGCTPGTWMAEELPFLQESIPGPDSHW</sequence>
<dbReference type="OrthoDB" id="2559672at2"/>
<evidence type="ECO:0000259" key="4">
    <source>
        <dbReference type="PROSITE" id="PS01124"/>
    </source>
</evidence>
<dbReference type="PANTHER" id="PTHR46796:SF15">
    <property type="entry name" value="BLL1074 PROTEIN"/>
    <property type="match status" value="1"/>
</dbReference>
<organism evidence="5 6">
    <name type="scientific">Haloechinothrix alba</name>
    <dbReference type="NCBI Taxonomy" id="664784"/>
    <lineage>
        <taxon>Bacteria</taxon>
        <taxon>Bacillati</taxon>
        <taxon>Actinomycetota</taxon>
        <taxon>Actinomycetes</taxon>
        <taxon>Pseudonocardiales</taxon>
        <taxon>Pseudonocardiaceae</taxon>
        <taxon>Haloechinothrix</taxon>
    </lineage>
</organism>
<name>A0A238YML6_9PSEU</name>
<evidence type="ECO:0000256" key="1">
    <source>
        <dbReference type="ARBA" id="ARBA00023015"/>
    </source>
</evidence>
<protein>
    <submittedName>
        <fullName evidence="5">Transcriptional regulator, AraC family</fullName>
    </submittedName>
</protein>
<dbReference type="GO" id="GO:0043565">
    <property type="term" value="F:sequence-specific DNA binding"/>
    <property type="evidence" value="ECO:0007669"/>
    <property type="project" value="InterPro"/>
</dbReference>
<accession>A0A238YML6</accession>
<dbReference type="GO" id="GO:0003700">
    <property type="term" value="F:DNA-binding transcription factor activity"/>
    <property type="evidence" value="ECO:0007669"/>
    <property type="project" value="InterPro"/>
</dbReference>
<dbReference type="AlphaFoldDB" id="A0A238YML6"/>
<evidence type="ECO:0000313" key="6">
    <source>
        <dbReference type="Proteomes" id="UP000198348"/>
    </source>
</evidence>
<keyword evidence="2" id="KW-0238">DNA-binding</keyword>